<accession>A0A1G2KWX5</accession>
<feature type="domain" description="Peptidase S9A N-terminal" evidence="8">
    <location>
        <begin position="7"/>
        <end position="416"/>
    </location>
</feature>
<gene>
    <name evidence="9" type="ORF">A3C16_00950</name>
</gene>
<evidence type="ECO:0000259" key="8">
    <source>
        <dbReference type="Pfam" id="PF02897"/>
    </source>
</evidence>
<evidence type="ECO:0000256" key="3">
    <source>
        <dbReference type="ARBA" id="ARBA00011897"/>
    </source>
</evidence>
<feature type="domain" description="Peptidase S9 prolyl oligopeptidase catalytic" evidence="7">
    <location>
        <begin position="475"/>
        <end position="687"/>
    </location>
</feature>
<dbReference type="PRINTS" id="PR00862">
    <property type="entry name" value="PROLIGOPTASE"/>
</dbReference>
<evidence type="ECO:0000256" key="2">
    <source>
        <dbReference type="ARBA" id="ARBA00005228"/>
    </source>
</evidence>
<dbReference type="EC" id="3.4.21.26" evidence="3"/>
<dbReference type="FunFam" id="3.40.50.1820:FF:000005">
    <property type="entry name" value="Prolyl endopeptidase"/>
    <property type="match status" value="1"/>
</dbReference>
<dbReference type="InterPro" id="IPR023302">
    <property type="entry name" value="Pept_S9A_N"/>
</dbReference>
<dbReference type="PANTHER" id="PTHR42881:SF2">
    <property type="entry name" value="PROLYL ENDOPEPTIDASE"/>
    <property type="match status" value="1"/>
</dbReference>
<dbReference type="PANTHER" id="PTHR42881">
    <property type="entry name" value="PROLYL ENDOPEPTIDASE"/>
    <property type="match status" value="1"/>
</dbReference>
<sequence>MSTNSVTTRKVDVIDTIHGIRVPDPYRWFENDDEEVKQWLEAQSAKTRSVLDTIVARSSIKERLTQLFRIDTVGIPVPRGSRYFFEERKGDADLSVLYVQDGLDGHSRVLIDPNKLSEDKSTILHGWSPSDDGKLVAYGLSEAANDQASIYVLNVETGENLPDTIPAEIYPSPHSSNVWNPDGSGFWYTHRHPDAPKGEEKFHQKLYYHELGRNYQDDPMVFGEDIAKEDIPWAEVSKDGNYLLVTVYKLSGKVESTALYLYDFRNPMKGFVPVVDNLEALFFGGIHRDRVYVQTNLNAPLWKLLSVRIGDILESGLGVDEFDVVIHESEHKLERFTIVKDNLFVETQENVCSVFRYYLLDGQFVKDVPLATLGSLTGLSSEDEGEEFFFGFTSFLVPHNIYRLDLKSGQIALFKKAEGGVNTDRFTAKQVWYSSKDGTRVPMFLIHKKELKRNGNNPVMLYGYGGFNVSNAPVFSKSAVPFIENGGVYAIANIRGGGEFGEKWHEAGKRGKKQNVFDDFAAAAEWLIAENYTTSNRLAIFGWSNGGLLTATTLTQRPELFKAVVIGAPVTDMLRYHLFFGGRHWIPDYGSVEEQEMFHYLLAYSPYHNVKDGAHYPATLIVTADKDDRVHPMHAYKMAARLQEANASSHPILLRVETKAGHGSAPAIPRLVEMYADIWGFVFQQLEMK</sequence>
<dbReference type="Proteomes" id="UP000177811">
    <property type="component" value="Unassembled WGS sequence"/>
</dbReference>
<dbReference type="SUPFAM" id="SSF50993">
    <property type="entry name" value="Peptidase/esterase 'gauge' domain"/>
    <property type="match status" value="1"/>
</dbReference>
<dbReference type="GO" id="GO:0005829">
    <property type="term" value="C:cytosol"/>
    <property type="evidence" value="ECO:0007669"/>
    <property type="project" value="TreeGrafter"/>
</dbReference>
<dbReference type="GO" id="GO:0006508">
    <property type="term" value="P:proteolysis"/>
    <property type="evidence" value="ECO:0007669"/>
    <property type="project" value="UniProtKB-KW"/>
</dbReference>
<keyword evidence="4" id="KW-0645">Protease</keyword>
<dbReference type="Gene3D" id="2.130.10.120">
    <property type="entry name" value="Prolyl oligopeptidase, N-terminal domain"/>
    <property type="match status" value="1"/>
</dbReference>
<comment type="catalytic activity">
    <reaction evidence="1">
        <text>Hydrolysis of Pro-|-Xaa &gt;&gt; Ala-|-Xaa in oligopeptides.</text>
        <dbReference type="EC" id="3.4.21.26"/>
    </reaction>
</comment>
<keyword evidence="5" id="KW-0378">Hydrolase</keyword>
<evidence type="ECO:0000313" key="9">
    <source>
        <dbReference type="EMBL" id="OHA03946.1"/>
    </source>
</evidence>
<dbReference type="Gene3D" id="3.40.50.1820">
    <property type="entry name" value="alpha/beta hydrolase"/>
    <property type="match status" value="1"/>
</dbReference>
<dbReference type="InterPro" id="IPR001375">
    <property type="entry name" value="Peptidase_S9_cat"/>
</dbReference>
<evidence type="ECO:0000256" key="4">
    <source>
        <dbReference type="ARBA" id="ARBA00022670"/>
    </source>
</evidence>
<dbReference type="InterPro" id="IPR002470">
    <property type="entry name" value="Peptidase_S9A"/>
</dbReference>
<evidence type="ECO:0000256" key="6">
    <source>
        <dbReference type="ARBA" id="ARBA00022825"/>
    </source>
</evidence>
<evidence type="ECO:0000313" key="10">
    <source>
        <dbReference type="Proteomes" id="UP000177811"/>
    </source>
</evidence>
<organism evidence="9 10">
    <name type="scientific">Candidatus Sungbacteria bacterium RIFCSPHIGHO2_02_FULL_51_29</name>
    <dbReference type="NCBI Taxonomy" id="1802273"/>
    <lineage>
        <taxon>Bacteria</taxon>
        <taxon>Candidatus Sungiibacteriota</taxon>
    </lineage>
</organism>
<evidence type="ECO:0000256" key="1">
    <source>
        <dbReference type="ARBA" id="ARBA00001070"/>
    </source>
</evidence>
<dbReference type="InterPro" id="IPR002471">
    <property type="entry name" value="Pept_S9_AS"/>
</dbReference>
<name>A0A1G2KWX5_9BACT</name>
<dbReference type="InterPro" id="IPR029058">
    <property type="entry name" value="AB_hydrolase_fold"/>
</dbReference>
<evidence type="ECO:0000256" key="5">
    <source>
        <dbReference type="ARBA" id="ARBA00022801"/>
    </source>
</evidence>
<dbReference type="SUPFAM" id="SSF53474">
    <property type="entry name" value="alpha/beta-Hydrolases"/>
    <property type="match status" value="1"/>
</dbReference>
<dbReference type="GO" id="GO:0070012">
    <property type="term" value="F:oligopeptidase activity"/>
    <property type="evidence" value="ECO:0007669"/>
    <property type="project" value="TreeGrafter"/>
</dbReference>
<keyword evidence="6" id="KW-0720">Serine protease</keyword>
<dbReference type="PROSITE" id="PS00708">
    <property type="entry name" value="PRO_ENDOPEP_SER"/>
    <property type="match status" value="1"/>
</dbReference>
<reference evidence="9 10" key="1">
    <citation type="journal article" date="2016" name="Nat. Commun.">
        <title>Thousands of microbial genomes shed light on interconnected biogeochemical processes in an aquifer system.</title>
        <authorList>
            <person name="Anantharaman K."/>
            <person name="Brown C.T."/>
            <person name="Hug L.A."/>
            <person name="Sharon I."/>
            <person name="Castelle C.J."/>
            <person name="Probst A.J."/>
            <person name="Thomas B.C."/>
            <person name="Singh A."/>
            <person name="Wilkins M.J."/>
            <person name="Karaoz U."/>
            <person name="Brodie E.L."/>
            <person name="Williams K.H."/>
            <person name="Hubbard S.S."/>
            <person name="Banfield J.F."/>
        </authorList>
    </citation>
    <scope>NUCLEOTIDE SEQUENCE [LARGE SCALE GENOMIC DNA]</scope>
</reference>
<evidence type="ECO:0000259" key="7">
    <source>
        <dbReference type="Pfam" id="PF00326"/>
    </source>
</evidence>
<protein>
    <recommendedName>
        <fullName evidence="3">prolyl oligopeptidase</fullName>
        <ecNumber evidence="3">3.4.21.26</ecNumber>
    </recommendedName>
</protein>
<dbReference type="InterPro" id="IPR051167">
    <property type="entry name" value="Prolyl_oligopep/macrocyclase"/>
</dbReference>
<comment type="similarity">
    <text evidence="2">Belongs to the peptidase S9A family.</text>
</comment>
<dbReference type="Pfam" id="PF02897">
    <property type="entry name" value="Peptidase_S9_N"/>
    <property type="match status" value="1"/>
</dbReference>
<dbReference type="AlphaFoldDB" id="A0A1G2KWX5"/>
<dbReference type="Pfam" id="PF00326">
    <property type="entry name" value="Peptidase_S9"/>
    <property type="match status" value="1"/>
</dbReference>
<comment type="caution">
    <text evidence="9">The sequence shown here is derived from an EMBL/GenBank/DDBJ whole genome shotgun (WGS) entry which is preliminary data.</text>
</comment>
<dbReference type="GO" id="GO:0004252">
    <property type="term" value="F:serine-type endopeptidase activity"/>
    <property type="evidence" value="ECO:0007669"/>
    <property type="project" value="UniProtKB-EC"/>
</dbReference>
<proteinExistence type="inferred from homology"/>
<dbReference type="EMBL" id="MHQL01000004">
    <property type="protein sequence ID" value="OHA03946.1"/>
    <property type="molecule type" value="Genomic_DNA"/>
</dbReference>